<organism evidence="2 3">
    <name type="scientific">Cuscuta epithymum</name>
    <dbReference type="NCBI Taxonomy" id="186058"/>
    <lineage>
        <taxon>Eukaryota</taxon>
        <taxon>Viridiplantae</taxon>
        <taxon>Streptophyta</taxon>
        <taxon>Embryophyta</taxon>
        <taxon>Tracheophyta</taxon>
        <taxon>Spermatophyta</taxon>
        <taxon>Magnoliopsida</taxon>
        <taxon>eudicotyledons</taxon>
        <taxon>Gunneridae</taxon>
        <taxon>Pentapetalae</taxon>
        <taxon>asterids</taxon>
        <taxon>lamiids</taxon>
        <taxon>Solanales</taxon>
        <taxon>Convolvulaceae</taxon>
        <taxon>Cuscuteae</taxon>
        <taxon>Cuscuta</taxon>
        <taxon>Cuscuta subgen. Cuscuta</taxon>
    </lineage>
</organism>
<dbReference type="InterPro" id="IPR002156">
    <property type="entry name" value="RNaseH_domain"/>
</dbReference>
<dbReference type="GO" id="GO:0003676">
    <property type="term" value="F:nucleic acid binding"/>
    <property type="evidence" value="ECO:0007669"/>
    <property type="project" value="InterPro"/>
</dbReference>
<dbReference type="PANTHER" id="PTHR47723">
    <property type="entry name" value="OS05G0353850 PROTEIN"/>
    <property type="match status" value="1"/>
</dbReference>
<reference evidence="2" key="1">
    <citation type="submission" date="2022-07" db="EMBL/GenBank/DDBJ databases">
        <authorList>
            <person name="Macas J."/>
            <person name="Novak P."/>
            <person name="Neumann P."/>
        </authorList>
    </citation>
    <scope>NUCLEOTIDE SEQUENCE</scope>
</reference>
<dbReference type="PANTHER" id="PTHR47723:SF7">
    <property type="entry name" value="RNASE H FAMILY PROTEIN"/>
    <property type="match status" value="1"/>
</dbReference>
<accession>A0AAV0G0A5</accession>
<proteinExistence type="predicted"/>
<dbReference type="SUPFAM" id="SSF53098">
    <property type="entry name" value="Ribonuclease H-like"/>
    <property type="match status" value="1"/>
</dbReference>
<feature type="domain" description="RNase H type-1" evidence="1">
    <location>
        <begin position="70"/>
        <end position="183"/>
    </location>
</feature>
<dbReference type="InterPro" id="IPR012337">
    <property type="entry name" value="RNaseH-like_sf"/>
</dbReference>
<dbReference type="Pfam" id="PF13456">
    <property type="entry name" value="RVT_3"/>
    <property type="match status" value="1"/>
</dbReference>
<dbReference type="Proteomes" id="UP001152523">
    <property type="component" value="Unassembled WGS sequence"/>
</dbReference>
<evidence type="ECO:0000259" key="1">
    <source>
        <dbReference type="Pfam" id="PF13456"/>
    </source>
</evidence>
<name>A0AAV0G0A5_9ASTE</name>
<comment type="caution">
    <text evidence="2">The sequence shown here is derived from an EMBL/GenBank/DDBJ whole genome shotgun (WGS) entry which is preliminary data.</text>
</comment>
<evidence type="ECO:0000313" key="2">
    <source>
        <dbReference type="EMBL" id="CAH9141052.1"/>
    </source>
</evidence>
<dbReference type="InterPro" id="IPR036397">
    <property type="entry name" value="RNaseH_sf"/>
</dbReference>
<sequence>MESSPTSSQIIVQIKIHTQAWSASLSKLKIRTIGDVLFEEQIIHKYFKLAGTSIRLIRWLKPQSNFKLNADARYISGKAGGGAILRNQDGEMLAAISFPITASTSLEAEIIAIIIATRWAVESGYCDFQVETDATQVVSYFVQVAEGRWKTLFQEMKDYINRKGVSIGHALRESNWVAHHMSAAASAQLQIFNRPQDLPYLARQAYFRDLYGLPSFRCSY</sequence>
<dbReference type="EMBL" id="CAMAPF010001028">
    <property type="protein sequence ID" value="CAH9141052.1"/>
    <property type="molecule type" value="Genomic_DNA"/>
</dbReference>
<protein>
    <recommendedName>
        <fullName evidence="1">RNase H type-1 domain-containing protein</fullName>
    </recommendedName>
</protein>
<dbReference type="AlphaFoldDB" id="A0AAV0G0A5"/>
<gene>
    <name evidence="2" type="ORF">CEPIT_LOCUS38834</name>
</gene>
<evidence type="ECO:0000313" key="3">
    <source>
        <dbReference type="Proteomes" id="UP001152523"/>
    </source>
</evidence>
<dbReference type="GO" id="GO:0004523">
    <property type="term" value="F:RNA-DNA hybrid ribonuclease activity"/>
    <property type="evidence" value="ECO:0007669"/>
    <property type="project" value="InterPro"/>
</dbReference>
<keyword evidence="3" id="KW-1185">Reference proteome</keyword>
<dbReference type="Gene3D" id="3.30.420.10">
    <property type="entry name" value="Ribonuclease H-like superfamily/Ribonuclease H"/>
    <property type="match status" value="1"/>
</dbReference>
<dbReference type="InterPro" id="IPR053151">
    <property type="entry name" value="RNase_H-like"/>
</dbReference>